<organism evidence="1 2">
    <name type="scientific">Pseudoalteromonas tunicata D2</name>
    <dbReference type="NCBI Taxonomy" id="87626"/>
    <lineage>
        <taxon>Bacteria</taxon>
        <taxon>Pseudomonadati</taxon>
        <taxon>Pseudomonadota</taxon>
        <taxon>Gammaproteobacteria</taxon>
        <taxon>Alteromonadales</taxon>
        <taxon>Pseudoalteromonadaceae</taxon>
        <taxon>Pseudoalteromonas</taxon>
    </lineage>
</organism>
<accession>A4CDR4</accession>
<proteinExistence type="predicted"/>
<reference evidence="1 2" key="1">
    <citation type="submission" date="2006-02" db="EMBL/GenBank/DDBJ databases">
        <authorList>
            <person name="Moran M.A."/>
            <person name="Kjelleberg S."/>
            <person name="Egan S."/>
            <person name="Saunders N."/>
            <person name="Thomas T."/>
            <person name="Ferriera S."/>
            <person name="Johnson J."/>
            <person name="Kravitz S."/>
            <person name="Halpern A."/>
            <person name="Remington K."/>
            <person name="Beeson K."/>
            <person name="Tran B."/>
            <person name="Rogers Y.-H."/>
            <person name="Friedman R."/>
            <person name="Venter J.C."/>
        </authorList>
    </citation>
    <scope>NUCLEOTIDE SEQUENCE [LARGE SCALE GENOMIC DNA]</scope>
    <source>
        <strain evidence="1 2">D2</strain>
    </source>
</reference>
<dbReference type="RefSeq" id="WP_009838969.1">
    <property type="nucleotide sequence ID" value="NZ_AAOH01000007.1"/>
</dbReference>
<dbReference type="EMBL" id="AAOH01000007">
    <property type="protein sequence ID" value="EAR27106.1"/>
    <property type="molecule type" value="Genomic_DNA"/>
</dbReference>
<evidence type="ECO:0000313" key="1">
    <source>
        <dbReference type="EMBL" id="EAR27106.1"/>
    </source>
</evidence>
<sequence>MLHQLVFTLLLPILSTLSTVTGDPVVVTDPQPQELCYLLPARCDKDLEANSANSN</sequence>
<name>A4CDR4_9GAMM</name>
<dbReference type="Proteomes" id="UP000006201">
    <property type="component" value="Unassembled WGS sequence"/>
</dbReference>
<keyword evidence="2" id="KW-1185">Reference proteome</keyword>
<gene>
    <name evidence="1" type="ORF">PTD2_05530</name>
</gene>
<dbReference type="AlphaFoldDB" id="A4CDR4"/>
<comment type="caution">
    <text evidence="1">The sequence shown here is derived from an EMBL/GenBank/DDBJ whole genome shotgun (WGS) entry which is preliminary data.</text>
</comment>
<dbReference type="HOGENOM" id="CLU_3029069_0_0_6"/>
<evidence type="ECO:0000313" key="2">
    <source>
        <dbReference type="Proteomes" id="UP000006201"/>
    </source>
</evidence>
<protein>
    <submittedName>
        <fullName evidence="1">Uncharacterized protein</fullName>
    </submittedName>
</protein>